<feature type="domain" description="Mga helix-turn-helix" evidence="1">
    <location>
        <begin position="81"/>
        <end position="158"/>
    </location>
</feature>
<evidence type="ECO:0000313" key="5">
    <source>
        <dbReference type="Proteomes" id="UP000321691"/>
    </source>
</evidence>
<proteinExistence type="predicted"/>
<dbReference type="EMBL" id="JZCR01000018">
    <property type="protein sequence ID" value="KJW12699.1"/>
    <property type="molecule type" value="Genomic_DNA"/>
</dbReference>
<dbReference type="Gene3D" id="1.10.10.10">
    <property type="entry name" value="Winged helix-like DNA-binding domain superfamily/Winged helix DNA-binding domain"/>
    <property type="match status" value="1"/>
</dbReference>
<dbReference type="OrthoDB" id="2174552at2"/>
<dbReference type="Pfam" id="PF05043">
    <property type="entry name" value="Mga"/>
    <property type="match status" value="1"/>
</dbReference>
<dbReference type="Proteomes" id="UP000033491">
    <property type="component" value="Unassembled WGS sequence"/>
</dbReference>
<keyword evidence="5" id="KW-1185">Reference proteome</keyword>
<reference evidence="3 4" key="1">
    <citation type="submission" date="2015-03" db="EMBL/GenBank/DDBJ databases">
        <authorList>
            <person name="Zheng J."/>
            <person name="Ganezle M."/>
        </authorList>
    </citation>
    <scope>NUCLEOTIDE SEQUENCE [LARGE SCALE GENOMIC DNA]</scope>
    <source>
        <strain evidence="3 4">LP38</strain>
    </source>
</reference>
<dbReference type="STRING" id="216463.VC81_07285"/>
<sequence length="488" mass="55982">MKIDFAMLTPKATRKIRLLTFINDQGGRFNLADFATDTAESYSQAYHVLLNLRSDLVKLAPATKLTKDELVTSVSPDTYRHWLYVNSIPYQAILTTLMAPEKRAQDVCDAHNISLSTFNRRMRPMREQLAQYQLELNTNPLQITGNEALIQLLYLTLFTTTMTKLSELPVVPQDYRPLATAIRDTYTESQLYCDSPGLAQHRDILIRVALIRLAQGHRYLPLRLPLAHLTDLRALARNFQRQLGDTPKKVLTELATLDYLLTSSPYFVRALRPDSLKRLYRGLKQRVSDYDLAPGVVELTDYAEGKNWFANWLFSLCQFMLLFRVDPLLRPEITTLYRATETSSAAAAAIANSMARLYPQLVTSSDLRLVQSYLSKYTNGLNLTAAKVEILVSYDMVGVTTDVFNRLLGGVVHLQILCDQMVIDPRHRDNYLVIYGVDDLAYQYAQEHHLETFHWIKELEYGENLDRLIKTLRHHELSLFALDFQHSD</sequence>
<evidence type="ECO:0000313" key="2">
    <source>
        <dbReference type="EMBL" id="GEO67888.1"/>
    </source>
</evidence>
<evidence type="ECO:0000313" key="4">
    <source>
        <dbReference type="Proteomes" id="UP000033491"/>
    </source>
</evidence>
<protein>
    <recommendedName>
        <fullName evidence="1">Mga helix-turn-helix domain-containing protein</fullName>
    </recommendedName>
</protein>
<organism evidence="3 4">
    <name type="scientific">Levilactobacillus spicheri</name>
    <dbReference type="NCBI Taxonomy" id="216463"/>
    <lineage>
        <taxon>Bacteria</taxon>
        <taxon>Bacillati</taxon>
        <taxon>Bacillota</taxon>
        <taxon>Bacilli</taxon>
        <taxon>Lactobacillales</taxon>
        <taxon>Lactobacillaceae</taxon>
        <taxon>Levilactobacillus</taxon>
    </lineage>
</organism>
<reference evidence="2 5" key="2">
    <citation type="submission" date="2019-07" db="EMBL/GenBank/DDBJ databases">
        <title>Whole genome shotgun sequence of Lactobacillus spicheri NBRC 107155.</title>
        <authorList>
            <person name="Hosoyama A."/>
            <person name="Uohara A."/>
            <person name="Ohji S."/>
            <person name="Ichikawa N."/>
        </authorList>
    </citation>
    <scope>NUCLEOTIDE SEQUENCE [LARGE SCALE GENOMIC DNA]</scope>
    <source>
        <strain evidence="2 5">NBRC 107155</strain>
    </source>
</reference>
<dbReference type="RefSeq" id="WP_045807415.1">
    <property type="nucleotide sequence ID" value="NZ_BJZI01000060.1"/>
</dbReference>
<dbReference type="Proteomes" id="UP000321691">
    <property type="component" value="Unassembled WGS sequence"/>
</dbReference>
<dbReference type="InterPro" id="IPR007737">
    <property type="entry name" value="Mga_HTH"/>
</dbReference>
<dbReference type="PATRIC" id="fig|216463.3.peg.564"/>
<gene>
    <name evidence="2" type="ORF">LSP04_23070</name>
    <name evidence="3" type="ORF">VC81_07285</name>
</gene>
<dbReference type="AlphaFoldDB" id="A0A0F3RSW0"/>
<name>A0A0F3RSW0_9LACO</name>
<evidence type="ECO:0000313" key="3">
    <source>
        <dbReference type="EMBL" id="KJW12699.1"/>
    </source>
</evidence>
<accession>A0A0F3RSW0</accession>
<dbReference type="InterPro" id="IPR036388">
    <property type="entry name" value="WH-like_DNA-bd_sf"/>
</dbReference>
<evidence type="ECO:0000259" key="1">
    <source>
        <dbReference type="Pfam" id="PF05043"/>
    </source>
</evidence>
<dbReference type="EMBL" id="BJZI01000060">
    <property type="protein sequence ID" value="GEO67888.1"/>
    <property type="molecule type" value="Genomic_DNA"/>
</dbReference>
<comment type="caution">
    <text evidence="3">The sequence shown here is derived from an EMBL/GenBank/DDBJ whole genome shotgun (WGS) entry which is preliminary data.</text>
</comment>